<proteinExistence type="predicted"/>
<name>A0A3B0SVW7_9ZZZZ</name>
<evidence type="ECO:0000313" key="1">
    <source>
        <dbReference type="EMBL" id="VAW09668.1"/>
    </source>
</evidence>
<sequence>MAHVATTRSIVKAVAAIGFLAIVLAGCQTESNDTTTSSTFLTTFAAEQLPDGTAVEIRGFVVVADGRTLFANVLNDSFPPGYSTVLDLYGVEVGPLDLFKYPLSDILWSDKYLIIGSIRGGDLYADSIQFLGPNNSRQKIEDCEAAVDHPEDLGTCPEWMFEYYSDNPGG</sequence>
<gene>
    <name evidence="1" type="ORF">MNBD_ACTINO02-1061</name>
</gene>
<reference evidence="1" key="1">
    <citation type="submission" date="2018-06" db="EMBL/GenBank/DDBJ databases">
        <authorList>
            <person name="Zhirakovskaya E."/>
        </authorList>
    </citation>
    <scope>NUCLEOTIDE SEQUENCE</scope>
</reference>
<protein>
    <submittedName>
        <fullName evidence="1">Uncharacterized protein</fullName>
    </submittedName>
</protein>
<dbReference type="EMBL" id="UOEK01000629">
    <property type="protein sequence ID" value="VAW09668.1"/>
    <property type="molecule type" value="Genomic_DNA"/>
</dbReference>
<accession>A0A3B0SVW7</accession>
<organism evidence="1">
    <name type="scientific">hydrothermal vent metagenome</name>
    <dbReference type="NCBI Taxonomy" id="652676"/>
    <lineage>
        <taxon>unclassified sequences</taxon>
        <taxon>metagenomes</taxon>
        <taxon>ecological metagenomes</taxon>
    </lineage>
</organism>
<dbReference type="AlphaFoldDB" id="A0A3B0SVW7"/>